<evidence type="ECO:0000256" key="1">
    <source>
        <dbReference type="SAM" id="MobiDB-lite"/>
    </source>
</evidence>
<dbReference type="Proteomes" id="UP001143747">
    <property type="component" value="Unassembled WGS sequence"/>
</dbReference>
<proteinExistence type="predicted"/>
<evidence type="ECO:0000313" key="3">
    <source>
        <dbReference type="Proteomes" id="UP001143747"/>
    </source>
</evidence>
<accession>A0A9Q4PVJ7</accession>
<gene>
    <name evidence="2" type="ORF">L0665_05670</name>
</gene>
<protein>
    <submittedName>
        <fullName evidence="2">Uncharacterized protein</fullName>
    </submittedName>
</protein>
<dbReference type="AlphaFoldDB" id="A0A9Q4PVJ7"/>
<name>A0A9Q4PVJ7_9EURY</name>
<keyword evidence="3" id="KW-1185">Reference proteome</keyword>
<reference evidence="2" key="1">
    <citation type="submission" date="2022-01" db="EMBL/GenBank/DDBJ databases">
        <title>Draft genome of Methanogenium marinum DSM 15558.</title>
        <authorList>
            <person name="Chen S.-C."/>
            <person name="You Y.-T."/>
        </authorList>
    </citation>
    <scope>NUCLEOTIDE SEQUENCE</scope>
    <source>
        <strain evidence="2">DSM 15558</strain>
    </source>
</reference>
<sequence>MTSGSSPPGLIREDMRCPKDRGRGESEGRTGDAGKDAHRDVDQKDPVPGEHLGDDFHGEGFLFCIKRLFRLIFEDCFWGMKYYSNKSVKKEQVQEMATRLPVLIFYQTKTESNESEMR</sequence>
<dbReference type="RefSeq" id="WP_274924730.1">
    <property type="nucleotide sequence ID" value="NZ_JAKELO010000002.1"/>
</dbReference>
<feature type="compositionally biased region" description="Basic and acidic residues" evidence="1">
    <location>
        <begin position="11"/>
        <end position="55"/>
    </location>
</feature>
<organism evidence="2 3">
    <name type="scientific">Methanogenium marinum</name>
    <dbReference type="NCBI Taxonomy" id="348610"/>
    <lineage>
        <taxon>Archaea</taxon>
        <taxon>Methanobacteriati</taxon>
        <taxon>Methanobacteriota</taxon>
        <taxon>Stenosarchaea group</taxon>
        <taxon>Methanomicrobia</taxon>
        <taxon>Methanomicrobiales</taxon>
        <taxon>Methanomicrobiaceae</taxon>
        <taxon>Methanogenium</taxon>
    </lineage>
</organism>
<comment type="caution">
    <text evidence="2">The sequence shown here is derived from an EMBL/GenBank/DDBJ whole genome shotgun (WGS) entry which is preliminary data.</text>
</comment>
<evidence type="ECO:0000313" key="2">
    <source>
        <dbReference type="EMBL" id="MDE4908095.1"/>
    </source>
</evidence>
<dbReference type="EMBL" id="JAKELO010000002">
    <property type="protein sequence ID" value="MDE4908095.1"/>
    <property type="molecule type" value="Genomic_DNA"/>
</dbReference>
<feature type="region of interest" description="Disordered" evidence="1">
    <location>
        <begin position="1"/>
        <end position="55"/>
    </location>
</feature>